<dbReference type="PANTHER" id="PTHR43567:SF1">
    <property type="entry name" value="FLAVOREDOXIN"/>
    <property type="match status" value="1"/>
</dbReference>
<reference evidence="5" key="1">
    <citation type="journal article" date="2014" name="Front. Microbiol.">
        <title>High frequency of phylogenetically diverse reductive dehalogenase-homologous genes in deep subseafloor sedimentary metagenomes.</title>
        <authorList>
            <person name="Kawai M."/>
            <person name="Futagami T."/>
            <person name="Toyoda A."/>
            <person name="Takaki Y."/>
            <person name="Nishi S."/>
            <person name="Hori S."/>
            <person name="Arai W."/>
            <person name="Tsubouchi T."/>
            <person name="Morono Y."/>
            <person name="Uchiyama I."/>
            <person name="Ito T."/>
            <person name="Fujiyama A."/>
            <person name="Inagaki F."/>
            <person name="Takami H."/>
        </authorList>
    </citation>
    <scope>NUCLEOTIDE SEQUENCE</scope>
    <source>
        <strain evidence="5">Expedition CK06-06</strain>
    </source>
</reference>
<evidence type="ECO:0000256" key="2">
    <source>
        <dbReference type="ARBA" id="ARBA00022630"/>
    </source>
</evidence>
<sequence>MKVSIGPKPFIQPNPVLVIGSYDQNGTPNIMTIAWGGICCSVPPCVAISPAKSARTYENIMASQAFTVNIPSTSFVEETDYVGIYSGKKENKFESLGLTPVRSQTVNAPYIAEFPFILECKIIHSYEIGLHTQQFIGEIVDIKAEEEILGEDRLPDIRKVQPFVYDEVGRNYYKTGELLAKAFS</sequence>
<dbReference type="PANTHER" id="PTHR43567">
    <property type="entry name" value="FLAVOREDOXIN-RELATED-RELATED"/>
    <property type="match status" value="1"/>
</dbReference>
<dbReference type="SUPFAM" id="SSF50475">
    <property type="entry name" value="FMN-binding split barrel"/>
    <property type="match status" value="1"/>
</dbReference>
<feature type="non-terminal residue" evidence="5">
    <location>
        <position position="184"/>
    </location>
</feature>
<dbReference type="SMART" id="SM00903">
    <property type="entry name" value="Flavin_Reduct"/>
    <property type="match status" value="1"/>
</dbReference>
<dbReference type="InterPro" id="IPR012349">
    <property type="entry name" value="Split_barrel_FMN-bd"/>
</dbReference>
<dbReference type="EMBL" id="BARS01047528">
    <property type="protein sequence ID" value="GAG28416.1"/>
    <property type="molecule type" value="Genomic_DNA"/>
</dbReference>
<name>X0XUA5_9ZZZZ</name>
<dbReference type="GO" id="GO:0010181">
    <property type="term" value="F:FMN binding"/>
    <property type="evidence" value="ECO:0007669"/>
    <property type="project" value="InterPro"/>
</dbReference>
<evidence type="ECO:0000256" key="1">
    <source>
        <dbReference type="ARBA" id="ARBA00001917"/>
    </source>
</evidence>
<comment type="cofactor">
    <cofactor evidence="1">
        <name>FMN</name>
        <dbReference type="ChEBI" id="CHEBI:58210"/>
    </cofactor>
</comment>
<accession>X0XUA5</accession>
<evidence type="ECO:0000256" key="3">
    <source>
        <dbReference type="ARBA" id="ARBA00038054"/>
    </source>
</evidence>
<dbReference type="Gene3D" id="2.30.110.10">
    <property type="entry name" value="Electron Transport, Fmn-binding Protein, Chain A"/>
    <property type="match status" value="1"/>
</dbReference>
<dbReference type="AlphaFoldDB" id="X0XUA5"/>
<dbReference type="InterPro" id="IPR052174">
    <property type="entry name" value="Flavoredoxin"/>
</dbReference>
<protein>
    <recommendedName>
        <fullName evidence="4">Flavin reductase like domain-containing protein</fullName>
    </recommendedName>
</protein>
<organism evidence="5">
    <name type="scientific">marine sediment metagenome</name>
    <dbReference type="NCBI Taxonomy" id="412755"/>
    <lineage>
        <taxon>unclassified sequences</taxon>
        <taxon>metagenomes</taxon>
        <taxon>ecological metagenomes</taxon>
    </lineage>
</organism>
<comment type="caution">
    <text evidence="5">The sequence shown here is derived from an EMBL/GenBank/DDBJ whole genome shotgun (WGS) entry which is preliminary data.</text>
</comment>
<dbReference type="Pfam" id="PF01613">
    <property type="entry name" value="Flavin_Reduct"/>
    <property type="match status" value="1"/>
</dbReference>
<feature type="domain" description="Flavin reductase like" evidence="4">
    <location>
        <begin position="10"/>
        <end position="165"/>
    </location>
</feature>
<keyword evidence="2" id="KW-0285">Flavoprotein</keyword>
<comment type="similarity">
    <text evidence="3">Belongs to the flavoredoxin family.</text>
</comment>
<evidence type="ECO:0000259" key="4">
    <source>
        <dbReference type="SMART" id="SM00903"/>
    </source>
</evidence>
<dbReference type="InterPro" id="IPR002563">
    <property type="entry name" value="Flavin_Rdtase-like_dom"/>
</dbReference>
<evidence type="ECO:0000313" key="5">
    <source>
        <dbReference type="EMBL" id="GAG28416.1"/>
    </source>
</evidence>
<proteinExistence type="inferred from homology"/>
<gene>
    <name evidence="5" type="ORF">S01H1_71381</name>
</gene>